<dbReference type="PANTHER" id="PTHR45663:SF11">
    <property type="entry name" value="GEO12009P1"/>
    <property type="match status" value="1"/>
</dbReference>
<dbReference type="CDD" id="cd02947">
    <property type="entry name" value="TRX_family"/>
    <property type="match status" value="1"/>
</dbReference>
<dbReference type="Pfam" id="PF00085">
    <property type="entry name" value="Thioredoxin"/>
    <property type="match status" value="1"/>
</dbReference>
<sequence length="98" mass="10917">MSSFSNLINQDKPVLVDFFAEWCGPCKMMAPILKEVKDALGESVSILKVDVDKNQTLAAQMQVRGVPTLVLYKKGKQLWRQSGVVQKNDLISLIQSHA</sequence>
<organism evidence="10 11">
    <name type="scientific">Hanstruepera neustonica</name>
    <dbReference type="NCBI Taxonomy" id="1445657"/>
    <lineage>
        <taxon>Bacteria</taxon>
        <taxon>Pseudomonadati</taxon>
        <taxon>Bacteroidota</taxon>
        <taxon>Flavobacteriia</taxon>
        <taxon>Flavobacteriales</taxon>
        <taxon>Flavobacteriaceae</taxon>
        <taxon>Hanstruepera</taxon>
    </lineage>
</organism>
<dbReference type="PROSITE" id="PS51352">
    <property type="entry name" value="THIOREDOXIN_2"/>
    <property type="match status" value="1"/>
</dbReference>
<feature type="disulfide bond" description="Redox-active" evidence="8">
    <location>
        <begin position="23"/>
        <end position="26"/>
    </location>
</feature>
<dbReference type="RefSeq" id="WP_103051045.1">
    <property type="nucleotide sequence ID" value="NZ_POWF01000001.1"/>
</dbReference>
<dbReference type="InterPro" id="IPR036249">
    <property type="entry name" value="Thioredoxin-like_sf"/>
</dbReference>
<dbReference type="SUPFAM" id="SSF52833">
    <property type="entry name" value="Thioredoxin-like"/>
    <property type="match status" value="1"/>
</dbReference>
<dbReference type="InterPro" id="IPR005746">
    <property type="entry name" value="Thioredoxin"/>
</dbReference>
<evidence type="ECO:0000256" key="2">
    <source>
        <dbReference type="ARBA" id="ARBA00022448"/>
    </source>
</evidence>
<evidence type="ECO:0000256" key="3">
    <source>
        <dbReference type="ARBA" id="ARBA00022982"/>
    </source>
</evidence>
<dbReference type="PIRSF" id="PIRSF000077">
    <property type="entry name" value="Thioredoxin"/>
    <property type="match status" value="1"/>
</dbReference>
<feature type="active site" description="Nucleophile" evidence="7">
    <location>
        <position position="23"/>
    </location>
</feature>
<protein>
    <recommendedName>
        <fullName evidence="6">Thioredoxin</fullName>
    </recommendedName>
</protein>
<dbReference type="GO" id="GO:0015035">
    <property type="term" value="F:protein-disulfide reductase activity"/>
    <property type="evidence" value="ECO:0007669"/>
    <property type="project" value="UniProtKB-UniRule"/>
</dbReference>
<gene>
    <name evidence="10" type="primary">trxA</name>
    <name evidence="10" type="ORF">C1T31_03410</name>
</gene>
<feature type="site" description="Deprotonates C-terminal active site Cys" evidence="7">
    <location>
        <position position="17"/>
    </location>
</feature>
<dbReference type="PRINTS" id="PR00421">
    <property type="entry name" value="THIOREDOXIN"/>
</dbReference>
<dbReference type="GO" id="GO:0005829">
    <property type="term" value="C:cytosol"/>
    <property type="evidence" value="ECO:0007669"/>
    <property type="project" value="TreeGrafter"/>
</dbReference>
<dbReference type="NCBIfam" id="TIGR01068">
    <property type="entry name" value="thioredoxin"/>
    <property type="match status" value="1"/>
</dbReference>
<keyword evidence="4 8" id="KW-1015">Disulfide bond</keyword>
<dbReference type="GO" id="GO:0045454">
    <property type="term" value="P:cell redox homeostasis"/>
    <property type="evidence" value="ECO:0007669"/>
    <property type="project" value="TreeGrafter"/>
</dbReference>
<feature type="active site" description="Nucleophile" evidence="7">
    <location>
        <position position="26"/>
    </location>
</feature>
<reference evidence="10 11" key="1">
    <citation type="submission" date="2018-01" db="EMBL/GenBank/DDBJ databases">
        <title>The draft genome of Hanstruepera neustonica JCM19743.</title>
        <authorList>
            <person name="He R.-H."/>
            <person name="Du Z.-J."/>
        </authorList>
    </citation>
    <scope>NUCLEOTIDE SEQUENCE [LARGE SCALE GENOMIC DNA]</scope>
    <source>
        <strain evidence="10 11">JCM19743</strain>
    </source>
</reference>
<proteinExistence type="inferred from homology"/>
<keyword evidence="2" id="KW-0813">Transport</keyword>
<evidence type="ECO:0000256" key="5">
    <source>
        <dbReference type="ARBA" id="ARBA00023284"/>
    </source>
</evidence>
<keyword evidence="11" id="KW-1185">Reference proteome</keyword>
<dbReference type="PANTHER" id="PTHR45663">
    <property type="entry name" value="GEO12009P1"/>
    <property type="match status" value="1"/>
</dbReference>
<name>A0A2K1E4I6_9FLAO</name>
<keyword evidence="5 8" id="KW-0676">Redox-active center</keyword>
<dbReference type="InterPro" id="IPR013766">
    <property type="entry name" value="Thioredoxin_domain"/>
</dbReference>
<evidence type="ECO:0000256" key="7">
    <source>
        <dbReference type="PIRSR" id="PIRSR000077-1"/>
    </source>
</evidence>
<evidence type="ECO:0000313" key="11">
    <source>
        <dbReference type="Proteomes" id="UP000236641"/>
    </source>
</evidence>
<evidence type="ECO:0000256" key="4">
    <source>
        <dbReference type="ARBA" id="ARBA00023157"/>
    </source>
</evidence>
<dbReference type="Gene3D" id="3.40.30.10">
    <property type="entry name" value="Glutaredoxin"/>
    <property type="match status" value="1"/>
</dbReference>
<evidence type="ECO:0000256" key="8">
    <source>
        <dbReference type="PIRSR" id="PIRSR000077-4"/>
    </source>
</evidence>
<accession>A0A2K1E4I6</accession>
<dbReference type="FunFam" id="3.40.30.10:FF:000001">
    <property type="entry name" value="Thioredoxin"/>
    <property type="match status" value="1"/>
</dbReference>
<dbReference type="InterPro" id="IPR017937">
    <property type="entry name" value="Thioredoxin_CS"/>
</dbReference>
<evidence type="ECO:0000259" key="9">
    <source>
        <dbReference type="PROSITE" id="PS51352"/>
    </source>
</evidence>
<evidence type="ECO:0000256" key="1">
    <source>
        <dbReference type="ARBA" id="ARBA00008987"/>
    </source>
</evidence>
<keyword evidence="3" id="KW-0249">Electron transport</keyword>
<comment type="similarity">
    <text evidence="1">Belongs to the thioredoxin family.</text>
</comment>
<dbReference type="AlphaFoldDB" id="A0A2K1E4I6"/>
<feature type="site" description="Contributes to redox potential value" evidence="7">
    <location>
        <position position="25"/>
    </location>
</feature>
<comment type="caution">
    <text evidence="10">The sequence shown here is derived from an EMBL/GenBank/DDBJ whole genome shotgun (WGS) entry which is preliminary data.</text>
</comment>
<dbReference type="PROSITE" id="PS00194">
    <property type="entry name" value="THIOREDOXIN_1"/>
    <property type="match status" value="1"/>
</dbReference>
<dbReference type="OrthoDB" id="9790390at2"/>
<evidence type="ECO:0000256" key="6">
    <source>
        <dbReference type="NCBIfam" id="TIGR01068"/>
    </source>
</evidence>
<feature type="site" description="Contributes to redox potential value" evidence="7">
    <location>
        <position position="24"/>
    </location>
</feature>
<dbReference type="EMBL" id="POWF01000001">
    <property type="protein sequence ID" value="PNQ75196.1"/>
    <property type="molecule type" value="Genomic_DNA"/>
</dbReference>
<dbReference type="Proteomes" id="UP000236641">
    <property type="component" value="Unassembled WGS sequence"/>
</dbReference>
<feature type="domain" description="Thioredoxin" evidence="9">
    <location>
        <begin position="1"/>
        <end position="98"/>
    </location>
</feature>
<evidence type="ECO:0000313" key="10">
    <source>
        <dbReference type="EMBL" id="PNQ75196.1"/>
    </source>
</evidence>